<feature type="transmembrane region" description="Helical" evidence="10">
    <location>
        <begin position="80"/>
        <end position="100"/>
    </location>
</feature>
<feature type="region of interest" description="Disordered" evidence="9">
    <location>
        <begin position="1"/>
        <end position="23"/>
    </location>
</feature>
<dbReference type="EMBL" id="HBIX01006247">
    <property type="protein sequence ID" value="CAE0712185.1"/>
    <property type="molecule type" value="Transcribed_RNA"/>
</dbReference>
<evidence type="ECO:0000256" key="3">
    <source>
        <dbReference type="ARBA" id="ARBA00017689"/>
    </source>
</evidence>
<gene>
    <name evidence="11" type="ORF">PAUS00366_LOCUS4937</name>
    <name evidence="12" type="ORF">PAUS00366_LOCUS4938</name>
</gene>
<dbReference type="EMBL" id="HBIX01006248">
    <property type="protein sequence ID" value="CAE0712186.1"/>
    <property type="molecule type" value="Transcribed_RNA"/>
</dbReference>
<evidence type="ECO:0000256" key="1">
    <source>
        <dbReference type="ARBA" id="ARBA00004273"/>
    </source>
</evidence>
<keyword evidence="4 10" id="KW-0812">Transmembrane</keyword>
<evidence type="ECO:0000313" key="12">
    <source>
        <dbReference type="EMBL" id="CAE0712186.1"/>
    </source>
</evidence>
<dbReference type="GO" id="GO:0033617">
    <property type="term" value="P:mitochondrial respiratory chain complex IV assembly"/>
    <property type="evidence" value="ECO:0007669"/>
    <property type="project" value="InterPro"/>
</dbReference>
<comment type="similarity">
    <text evidence="2">Belongs to the COX20 family.</text>
</comment>
<dbReference type="InterPro" id="IPR022533">
    <property type="entry name" value="Cox20"/>
</dbReference>
<keyword evidence="5" id="KW-0999">Mitochondrion inner membrane</keyword>
<protein>
    <recommendedName>
        <fullName evidence="3">Cytochrome c oxidase assembly protein COX20, mitochondrial</fullName>
    </recommendedName>
</protein>
<feature type="compositionally biased region" description="Gly residues" evidence="9">
    <location>
        <begin position="144"/>
        <end position="154"/>
    </location>
</feature>
<reference evidence="12" key="1">
    <citation type="submission" date="2021-01" db="EMBL/GenBank/DDBJ databases">
        <authorList>
            <person name="Corre E."/>
            <person name="Pelletier E."/>
            <person name="Niang G."/>
            <person name="Scheremetjew M."/>
            <person name="Finn R."/>
            <person name="Kale V."/>
            <person name="Holt S."/>
            <person name="Cochrane G."/>
            <person name="Meng A."/>
            <person name="Brown T."/>
            <person name="Cohen L."/>
        </authorList>
    </citation>
    <scope>NUCLEOTIDE SEQUENCE</scope>
    <source>
        <strain evidence="12">10249 10 AB</strain>
    </source>
</reference>
<accession>A0A6U9WZY5</accession>
<comment type="subcellular location">
    <subcellularLocation>
        <location evidence="1">Mitochondrion inner membrane</location>
    </subcellularLocation>
</comment>
<evidence type="ECO:0000313" key="11">
    <source>
        <dbReference type="EMBL" id="CAE0712185.1"/>
    </source>
</evidence>
<feature type="compositionally biased region" description="Low complexity" evidence="9">
    <location>
        <begin position="9"/>
        <end position="20"/>
    </location>
</feature>
<feature type="compositionally biased region" description="Basic and acidic residues" evidence="9">
    <location>
        <begin position="160"/>
        <end position="182"/>
    </location>
</feature>
<evidence type="ECO:0000256" key="5">
    <source>
        <dbReference type="ARBA" id="ARBA00022792"/>
    </source>
</evidence>
<evidence type="ECO:0000256" key="9">
    <source>
        <dbReference type="SAM" id="MobiDB-lite"/>
    </source>
</evidence>
<keyword evidence="7" id="KW-0496">Mitochondrion</keyword>
<evidence type="ECO:0000256" key="8">
    <source>
        <dbReference type="ARBA" id="ARBA00023136"/>
    </source>
</evidence>
<dbReference type="Pfam" id="PF12597">
    <property type="entry name" value="Cox20"/>
    <property type="match status" value="1"/>
</dbReference>
<proteinExistence type="inferred from homology"/>
<name>A0A6U9WZY5_9STRA</name>
<organism evidence="12">
    <name type="scientific">Pseudo-nitzschia australis</name>
    <dbReference type="NCBI Taxonomy" id="44445"/>
    <lineage>
        <taxon>Eukaryota</taxon>
        <taxon>Sar</taxon>
        <taxon>Stramenopiles</taxon>
        <taxon>Ochrophyta</taxon>
        <taxon>Bacillariophyta</taxon>
        <taxon>Bacillariophyceae</taxon>
        <taxon>Bacillariophycidae</taxon>
        <taxon>Bacillariales</taxon>
        <taxon>Bacillariaceae</taxon>
        <taxon>Pseudo-nitzschia</taxon>
    </lineage>
</organism>
<keyword evidence="6 10" id="KW-1133">Transmembrane helix</keyword>
<evidence type="ECO:0000256" key="4">
    <source>
        <dbReference type="ARBA" id="ARBA00022692"/>
    </source>
</evidence>
<dbReference type="GO" id="GO:0005743">
    <property type="term" value="C:mitochondrial inner membrane"/>
    <property type="evidence" value="ECO:0007669"/>
    <property type="project" value="UniProtKB-SubCell"/>
</dbReference>
<evidence type="ECO:0000256" key="7">
    <source>
        <dbReference type="ARBA" id="ARBA00023128"/>
    </source>
</evidence>
<evidence type="ECO:0000256" key="2">
    <source>
        <dbReference type="ARBA" id="ARBA00009575"/>
    </source>
</evidence>
<evidence type="ECO:0000256" key="10">
    <source>
        <dbReference type="SAM" id="Phobius"/>
    </source>
</evidence>
<dbReference type="AlphaFoldDB" id="A0A6U9WZY5"/>
<evidence type="ECO:0000256" key="6">
    <source>
        <dbReference type="ARBA" id="ARBA00022989"/>
    </source>
</evidence>
<feature type="region of interest" description="Disordered" evidence="9">
    <location>
        <begin position="140"/>
        <end position="194"/>
    </location>
</feature>
<keyword evidence="8 10" id="KW-0472">Membrane</keyword>
<sequence>MSESDTSETQPQPQPQTTTTASADPLETAKWTRFLPEAFGIRDSVRDSSYRWCVREGGMWGIATATTMSLHRLRMGTKPLMAGHCFFGTFMIVMLPSYYFCYRRREHQEQVIEMMMKYNQFGHATELPAEPPLEEHPFWEQTQNGGGGGGGFGSTTGSSETKHDREFRGLIKERKEWQKKAQDPSFDEIFQEKK</sequence>